<evidence type="ECO:0000313" key="3">
    <source>
        <dbReference type="Proteomes" id="UP000246569"/>
    </source>
</evidence>
<comment type="caution">
    <text evidence="2">The sequence shown here is derived from an EMBL/GenBank/DDBJ whole genome shotgun (WGS) entry which is preliminary data.</text>
</comment>
<dbReference type="AlphaFoldDB" id="A0A317MV26"/>
<feature type="transmembrane region" description="Helical" evidence="1">
    <location>
        <begin position="58"/>
        <end position="84"/>
    </location>
</feature>
<feature type="transmembrane region" description="Helical" evidence="1">
    <location>
        <begin position="24"/>
        <end position="46"/>
    </location>
</feature>
<evidence type="ECO:0000256" key="1">
    <source>
        <dbReference type="SAM" id="Phobius"/>
    </source>
</evidence>
<keyword evidence="3" id="KW-1185">Reference proteome</keyword>
<dbReference type="RefSeq" id="WP_110019165.1">
    <property type="nucleotide sequence ID" value="NZ_QGTJ01000007.1"/>
</dbReference>
<organism evidence="2 3">
    <name type="scientific">Plasticicumulans acidivorans</name>
    <dbReference type="NCBI Taxonomy" id="886464"/>
    <lineage>
        <taxon>Bacteria</taxon>
        <taxon>Pseudomonadati</taxon>
        <taxon>Pseudomonadota</taxon>
        <taxon>Gammaproteobacteria</taxon>
        <taxon>Candidatus Competibacteraceae</taxon>
        <taxon>Plasticicumulans</taxon>
    </lineage>
</organism>
<dbReference type="GO" id="GO:0005886">
    <property type="term" value="C:plasma membrane"/>
    <property type="evidence" value="ECO:0007669"/>
    <property type="project" value="TreeGrafter"/>
</dbReference>
<reference evidence="2 3" key="1">
    <citation type="submission" date="2018-05" db="EMBL/GenBank/DDBJ databases">
        <title>Genomic Encyclopedia of Type Strains, Phase IV (KMG-IV): sequencing the most valuable type-strain genomes for metagenomic binning, comparative biology and taxonomic classification.</title>
        <authorList>
            <person name="Goeker M."/>
        </authorList>
    </citation>
    <scope>NUCLEOTIDE SEQUENCE [LARGE SCALE GENOMIC DNA]</scope>
    <source>
        <strain evidence="2 3">DSM 23606</strain>
    </source>
</reference>
<dbReference type="EMBL" id="QGTJ01000007">
    <property type="protein sequence ID" value="PWV60690.1"/>
    <property type="molecule type" value="Genomic_DNA"/>
</dbReference>
<keyword evidence="1" id="KW-0812">Transmembrane</keyword>
<keyword evidence="1" id="KW-0472">Membrane</keyword>
<proteinExistence type="predicted"/>
<sequence>MQPDVVRQVKNNPKYQELISKRSAFGWTLAVIMLVIYYGFVLIIAYDPALLAIKTSDGAVMSIGMPIGVAVIISAFALTGIYVARANTEFDRLTNEIVESVK</sequence>
<keyword evidence="1" id="KW-1133">Transmembrane helix</keyword>
<accession>A0A317MV26</accession>
<dbReference type="InterPro" id="IPR052959">
    <property type="entry name" value="Inner_membrane_assoc"/>
</dbReference>
<dbReference type="Proteomes" id="UP000246569">
    <property type="component" value="Unassembled WGS sequence"/>
</dbReference>
<dbReference type="Pfam" id="PF04341">
    <property type="entry name" value="DUF485"/>
    <property type="match status" value="1"/>
</dbReference>
<protein>
    <submittedName>
        <fullName evidence="2">Uncharacterized membrane protein (DUF485 family)</fullName>
    </submittedName>
</protein>
<dbReference type="PANTHER" id="PTHR38598">
    <property type="entry name" value="INNER MEMBRANE PROTEIN YJCH"/>
    <property type="match status" value="1"/>
</dbReference>
<dbReference type="InterPro" id="IPR007436">
    <property type="entry name" value="DUF485"/>
</dbReference>
<dbReference type="PANTHER" id="PTHR38598:SF1">
    <property type="entry name" value="INNER MEMBRANE PROTEIN YJCH"/>
    <property type="match status" value="1"/>
</dbReference>
<gene>
    <name evidence="2" type="ORF">C7443_107265</name>
</gene>
<dbReference type="OrthoDB" id="5297034at2"/>
<name>A0A317MV26_9GAMM</name>
<evidence type="ECO:0000313" key="2">
    <source>
        <dbReference type="EMBL" id="PWV60690.1"/>
    </source>
</evidence>